<sequence>MPHDVDIIVGVPEGAGWAPIHEMAHLMASYLDARIVTPDPSASLTPATKILGRLPRIPGGRRTALVIASDPGQLYATAQPRLAARRYAGVYGWVIDSFWDDRIPTIATNGTYNTVFVADRDDVHDWRSAGVKNVRVLPWGADVWSKFDEYLEHPKTTDVLRVGRQPSAYDDDECTAELARQAGITFAGRPPFGVTDRESVESLQRALADAKFVLAFSTLVSPASYTHPNKEYITGRWTDALAHGVTVVGQVPKTESTREILWDGATVDIDPQDARAGLDAVAQLVSEWTPEQSRNQVRMALQRLDWRHRFTELFQAAGLRSPRLDADLKAMAAELADASPGI</sequence>
<proteinExistence type="predicted"/>
<dbReference type="Proteomes" id="UP000219947">
    <property type="component" value="Unassembled WGS sequence"/>
</dbReference>
<dbReference type="RefSeq" id="WP_098042652.1">
    <property type="nucleotide sequence ID" value="NZ_PDEV01000002.1"/>
</dbReference>
<keyword evidence="2" id="KW-1185">Reference proteome</keyword>
<evidence type="ECO:0000313" key="2">
    <source>
        <dbReference type="Proteomes" id="UP000219947"/>
    </source>
</evidence>
<organism evidence="1 2">
    <name type="scientific">Rothia dentocariosa</name>
    <dbReference type="NCBI Taxonomy" id="2047"/>
    <lineage>
        <taxon>Bacteria</taxon>
        <taxon>Bacillati</taxon>
        <taxon>Actinomycetota</taxon>
        <taxon>Actinomycetes</taxon>
        <taxon>Micrococcales</taxon>
        <taxon>Micrococcaceae</taxon>
        <taxon>Rothia</taxon>
    </lineage>
</organism>
<gene>
    <name evidence="1" type="ORF">CRM92_06080</name>
</gene>
<name>A0A2A8D633_9MICC</name>
<dbReference type="AlphaFoldDB" id="A0A2A8D633"/>
<reference evidence="1" key="1">
    <citation type="submission" date="2017-10" db="EMBL/GenBank/DDBJ databases">
        <title>Kefir isolates.</title>
        <authorList>
            <person name="Kim Y."/>
            <person name="Blasche S."/>
        </authorList>
    </citation>
    <scope>NUCLEOTIDE SEQUENCE [LARGE SCALE GENOMIC DNA]</scope>
    <source>
        <strain evidence="1">OG2-2</strain>
    </source>
</reference>
<protein>
    <submittedName>
        <fullName evidence="1">GTPase</fullName>
    </submittedName>
</protein>
<evidence type="ECO:0000313" key="1">
    <source>
        <dbReference type="EMBL" id="PEN16247.1"/>
    </source>
</evidence>
<comment type="caution">
    <text evidence="1">The sequence shown here is derived from an EMBL/GenBank/DDBJ whole genome shotgun (WGS) entry which is preliminary data.</text>
</comment>
<dbReference type="EMBL" id="PDEV01000002">
    <property type="protein sequence ID" value="PEN16247.1"/>
    <property type="molecule type" value="Genomic_DNA"/>
</dbReference>
<accession>A0A2A8D633</accession>